<reference evidence="4 5" key="1">
    <citation type="submission" date="2020-07" db="EMBL/GenBank/DDBJ databases">
        <title>Sequencing the genomes of 1000 actinobacteria strains.</title>
        <authorList>
            <person name="Klenk H.-P."/>
        </authorList>
    </citation>
    <scope>NUCLEOTIDE SEQUENCE [LARGE SCALE GENOMIC DNA]</scope>
    <source>
        <strain evidence="4 5">DSM 24723</strain>
    </source>
</reference>
<keyword evidence="3" id="KW-0812">Transmembrane</keyword>
<proteinExistence type="predicted"/>
<feature type="transmembrane region" description="Helical" evidence="3">
    <location>
        <begin position="127"/>
        <end position="149"/>
    </location>
</feature>
<evidence type="ECO:0000256" key="1">
    <source>
        <dbReference type="ARBA" id="ARBA00023115"/>
    </source>
</evidence>
<dbReference type="NCBIfam" id="NF037959">
    <property type="entry name" value="MFS_SpdSyn"/>
    <property type="match status" value="1"/>
</dbReference>
<feature type="transmembrane region" description="Helical" evidence="3">
    <location>
        <begin position="92"/>
        <end position="115"/>
    </location>
</feature>
<evidence type="ECO:0000256" key="3">
    <source>
        <dbReference type="SAM" id="Phobius"/>
    </source>
</evidence>
<dbReference type="CDD" id="cd02440">
    <property type="entry name" value="AdoMet_MTases"/>
    <property type="match status" value="1"/>
</dbReference>
<keyword evidence="3" id="KW-1133">Transmembrane helix</keyword>
<keyword evidence="3" id="KW-0472">Membrane</keyword>
<evidence type="ECO:0000256" key="2">
    <source>
        <dbReference type="SAM" id="MobiDB-lite"/>
    </source>
</evidence>
<keyword evidence="1" id="KW-0620">Polyamine biosynthesis</keyword>
<organism evidence="4 5">
    <name type="scientific">Janibacter alkaliphilus</name>
    <dbReference type="NCBI Taxonomy" id="1069963"/>
    <lineage>
        <taxon>Bacteria</taxon>
        <taxon>Bacillati</taxon>
        <taxon>Actinomycetota</taxon>
        <taxon>Actinomycetes</taxon>
        <taxon>Micrococcales</taxon>
        <taxon>Intrasporangiaceae</taxon>
        <taxon>Janibacter</taxon>
    </lineage>
</organism>
<keyword evidence="5" id="KW-1185">Reference proteome</keyword>
<gene>
    <name evidence="4" type="ORF">BJY28_001501</name>
</gene>
<dbReference type="SUPFAM" id="SSF53335">
    <property type="entry name" value="S-adenosyl-L-methionine-dependent methyltransferases"/>
    <property type="match status" value="1"/>
</dbReference>
<sequence length="511" mass="52665">MASTDPPTASTTPPADAPPASRPLHPTVATAVTFGSSAAVLVLEITSLRLIAPYVGITMETNTAVIGLALAAIALGAWLGGVTADERPPRPLIGPLLVLGGALTMAITPAVRWFAASSDPASAAGMALVLAAICVFAPAAVLSAVPPMVVKLQLASLHETGATVGRLSAVGTIGAIVATFITGFVLVALVPTSIILLVTGLLLVLGGVVLAWTGRGEDEVSAGTGASLVLALVAGTTGVLAPDPCDVETRYHCASVVADDDRPAGRTLVLDTLHHSHVDLDDPTYLEFGYVRTFAGLMAAAAPTGSGSDVLHVGGGAMTLPRYLLATRPESRSTVVEIDPGVIDIARDELDLPRSPRLQVEQADGRVALARTGTDSQDVYVGDAFGGVAVPWHLTTRETYAQVDRVLRPGGAAMLNLIDHGEREFLAAEVVTMQAVFAEVAVYHEAEDTDGGNFVLLASQEPLDDTAIDAGLAEQDSPMQRMSAAEVADLTRSAEVLTDDHAPVDQLLSQT</sequence>
<dbReference type="GO" id="GO:0006596">
    <property type="term" value="P:polyamine biosynthetic process"/>
    <property type="evidence" value="ECO:0007669"/>
    <property type="project" value="UniProtKB-KW"/>
</dbReference>
<evidence type="ECO:0000313" key="4">
    <source>
        <dbReference type="EMBL" id="NYG37032.1"/>
    </source>
</evidence>
<dbReference type="EMBL" id="JACBZX010000001">
    <property type="protein sequence ID" value="NYG37032.1"/>
    <property type="molecule type" value="Genomic_DNA"/>
</dbReference>
<name>A0A852X136_9MICO</name>
<evidence type="ECO:0000313" key="5">
    <source>
        <dbReference type="Proteomes" id="UP000592181"/>
    </source>
</evidence>
<dbReference type="Gene3D" id="1.20.1250.20">
    <property type="entry name" value="MFS general substrate transporter like domains"/>
    <property type="match status" value="1"/>
</dbReference>
<accession>A0A852X136</accession>
<dbReference type="AlphaFoldDB" id="A0A852X136"/>
<protein>
    <submittedName>
        <fullName evidence="4">Spermidine synthase/FtsH-binding integral membrane protein</fullName>
    </submittedName>
</protein>
<feature type="transmembrane region" description="Helical" evidence="3">
    <location>
        <begin position="169"/>
        <end position="189"/>
    </location>
</feature>
<feature type="transmembrane region" description="Helical" evidence="3">
    <location>
        <begin position="63"/>
        <end position="80"/>
    </location>
</feature>
<dbReference type="Gene3D" id="3.40.50.150">
    <property type="entry name" value="Vaccinia Virus protein VP39"/>
    <property type="match status" value="1"/>
</dbReference>
<feature type="region of interest" description="Disordered" evidence="2">
    <location>
        <begin position="1"/>
        <end position="23"/>
    </location>
</feature>
<feature type="transmembrane region" description="Helical" evidence="3">
    <location>
        <begin position="194"/>
        <end position="214"/>
    </location>
</feature>
<dbReference type="PANTHER" id="PTHR43317:SF1">
    <property type="entry name" value="THERMOSPERMINE SYNTHASE ACAULIS5"/>
    <property type="match status" value="1"/>
</dbReference>
<dbReference type="Proteomes" id="UP000592181">
    <property type="component" value="Unassembled WGS sequence"/>
</dbReference>
<dbReference type="SUPFAM" id="SSF103473">
    <property type="entry name" value="MFS general substrate transporter"/>
    <property type="match status" value="1"/>
</dbReference>
<feature type="transmembrane region" description="Helical" evidence="3">
    <location>
        <begin position="220"/>
        <end position="241"/>
    </location>
</feature>
<feature type="transmembrane region" description="Helical" evidence="3">
    <location>
        <begin position="28"/>
        <end position="51"/>
    </location>
</feature>
<dbReference type="InterPro" id="IPR036259">
    <property type="entry name" value="MFS_trans_sf"/>
</dbReference>
<dbReference type="RefSeq" id="WP_179462464.1">
    <property type="nucleotide sequence ID" value="NZ_JACBZX010000001.1"/>
</dbReference>
<comment type="caution">
    <text evidence="4">The sequence shown here is derived from an EMBL/GenBank/DDBJ whole genome shotgun (WGS) entry which is preliminary data.</text>
</comment>
<feature type="compositionally biased region" description="Low complexity" evidence="2">
    <location>
        <begin position="1"/>
        <end position="14"/>
    </location>
</feature>
<dbReference type="InterPro" id="IPR029063">
    <property type="entry name" value="SAM-dependent_MTases_sf"/>
</dbReference>
<dbReference type="PANTHER" id="PTHR43317">
    <property type="entry name" value="THERMOSPERMINE SYNTHASE ACAULIS5"/>
    <property type="match status" value="1"/>
</dbReference>